<dbReference type="RefSeq" id="WP_055941971.1">
    <property type="nucleotide sequence ID" value="NZ_JAQDCV010000001.1"/>
</dbReference>
<dbReference type="InterPro" id="IPR009839">
    <property type="entry name" value="SseB_N"/>
</dbReference>
<organism evidence="2 3">
    <name type="scientific">Butyribacter intestini</name>
    <dbReference type="NCBI Taxonomy" id="1703332"/>
    <lineage>
        <taxon>Bacteria</taxon>
        <taxon>Bacillati</taxon>
        <taxon>Bacillota</taxon>
        <taxon>Clostridia</taxon>
        <taxon>Lachnospirales</taxon>
        <taxon>Lachnospiraceae</taxon>
        <taxon>Butyribacter</taxon>
    </lineage>
</organism>
<evidence type="ECO:0000259" key="1">
    <source>
        <dbReference type="Pfam" id="PF07179"/>
    </source>
</evidence>
<reference evidence="2 3" key="1">
    <citation type="submission" date="2015-10" db="EMBL/GenBank/DDBJ databases">
        <title>Butyribacter intestini gen. nov., sp. nov., a butyric acid-producing bacterium of the family Lachnospiraceae isolated from the human faeces.</title>
        <authorList>
            <person name="Zou Y."/>
            <person name="Xue W."/>
            <person name="Luo G."/>
            <person name="Lv M."/>
        </authorList>
    </citation>
    <scope>NUCLEOTIDE SEQUENCE [LARGE SCALE GENOMIC DNA]</scope>
    <source>
        <strain evidence="2 3">TF01-11</strain>
    </source>
</reference>
<accession>A0AAW3JV26</accession>
<sequence length="303" mass="34136">MATDNSNIEKLLDEMKKNQSNELAAQLTEALGKAFVYVPATMPKDTDPAILKKMMENPGVESPIPDGAQPQPCVLQNDNGSKFFPVFTSEEEMEKGKGVPKFPITLNLPFKACLDIMSSIEDITAAVINPFNQNIVMNVSRNTPEEQKPQLTEAQFHAVIRQQMESRVFPHKIHTEGETYIEDLCKRQGECIVELFEEPYAEAENCPYSADDYDFMILNISDTLRLIRITTPTDKQYPEMAISIFIAWNPAEKKSRYFAIIKSRDGEPNKLYEVTDEQKVESLGDAPDEGMELQSIIDIATAD</sequence>
<evidence type="ECO:0000313" key="3">
    <source>
        <dbReference type="Proteomes" id="UP000050833"/>
    </source>
</evidence>
<proteinExistence type="predicted"/>
<evidence type="ECO:0000313" key="2">
    <source>
        <dbReference type="EMBL" id="KQC86449.1"/>
    </source>
</evidence>
<comment type="caution">
    <text evidence="2">The sequence shown here is derived from an EMBL/GenBank/DDBJ whole genome shotgun (WGS) entry which is preliminary data.</text>
</comment>
<feature type="domain" description="SseB protein N-terminal" evidence="1">
    <location>
        <begin position="9"/>
        <end position="132"/>
    </location>
</feature>
<protein>
    <recommendedName>
        <fullName evidence="1">SseB protein N-terminal domain-containing protein</fullName>
    </recommendedName>
</protein>
<keyword evidence="3" id="KW-1185">Reference proteome</keyword>
<dbReference type="AlphaFoldDB" id="A0AAW3JV26"/>
<dbReference type="Pfam" id="PF07179">
    <property type="entry name" value="SseB"/>
    <property type="match status" value="1"/>
</dbReference>
<gene>
    <name evidence="2" type="ORF">APZ18_04485</name>
</gene>
<dbReference type="Proteomes" id="UP000050833">
    <property type="component" value="Unassembled WGS sequence"/>
</dbReference>
<name>A0AAW3JV26_9FIRM</name>
<dbReference type="EMBL" id="LLKB01000001">
    <property type="protein sequence ID" value="KQC86449.1"/>
    <property type="molecule type" value="Genomic_DNA"/>
</dbReference>